<dbReference type="STRING" id="403673.A0A177WP60"/>
<reference evidence="2 3" key="2">
    <citation type="submission" date="2016-05" db="EMBL/GenBank/DDBJ databases">
        <title>Lineage-specific infection strategies underlie the spectrum of fungal disease in amphibians.</title>
        <authorList>
            <person name="Cuomo C.A."/>
            <person name="Farrer R.A."/>
            <person name="James T."/>
            <person name="Longcore J."/>
            <person name="Birren B."/>
        </authorList>
    </citation>
    <scope>NUCLEOTIDE SEQUENCE [LARGE SCALE GENOMIC DNA]</scope>
    <source>
        <strain evidence="2 3">JEL423</strain>
    </source>
</reference>
<dbReference type="Pfam" id="PF01237">
    <property type="entry name" value="Oxysterol_BP"/>
    <property type="match status" value="1"/>
</dbReference>
<dbReference type="GO" id="GO:0005829">
    <property type="term" value="C:cytosol"/>
    <property type="evidence" value="ECO:0007669"/>
    <property type="project" value="TreeGrafter"/>
</dbReference>
<dbReference type="Proteomes" id="UP000077115">
    <property type="component" value="Unassembled WGS sequence"/>
</dbReference>
<dbReference type="InterPro" id="IPR000648">
    <property type="entry name" value="Oxysterol-bd"/>
</dbReference>
<proteinExistence type="inferred from homology"/>
<dbReference type="Gene3D" id="1.10.287.2720">
    <property type="match status" value="1"/>
</dbReference>
<gene>
    <name evidence="2" type="ORF">BDEG_25436</name>
</gene>
<evidence type="ECO:0008006" key="4">
    <source>
        <dbReference type="Google" id="ProtNLM"/>
    </source>
</evidence>
<dbReference type="PANTHER" id="PTHR10972:SF102">
    <property type="entry name" value="OXYSTEROL-BINDING PROTEIN"/>
    <property type="match status" value="1"/>
</dbReference>
<dbReference type="Gene3D" id="3.30.70.3490">
    <property type="match status" value="1"/>
</dbReference>
<dbReference type="FunFam" id="1.10.287.2720:FF:000001">
    <property type="entry name" value="Oxysterol-binding OBPalpha"/>
    <property type="match status" value="1"/>
</dbReference>
<comment type="similarity">
    <text evidence="1">Belongs to the OSBP family.</text>
</comment>
<evidence type="ECO:0000313" key="3">
    <source>
        <dbReference type="Proteomes" id="UP000077115"/>
    </source>
</evidence>
<accession>A0A177WP60</accession>
<reference evidence="2 3" key="1">
    <citation type="submission" date="2006-10" db="EMBL/GenBank/DDBJ databases">
        <title>The Genome Sequence of Batrachochytrium dendrobatidis JEL423.</title>
        <authorList>
            <consortium name="The Broad Institute Genome Sequencing Platform"/>
            <person name="Birren B."/>
            <person name="Lander E."/>
            <person name="Galagan J."/>
            <person name="Cuomo C."/>
            <person name="Devon K."/>
            <person name="Jaffe D."/>
            <person name="Butler J."/>
            <person name="Alvarez P."/>
            <person name="Gnerre S."/>
            <person name="Grabherr M."/>
            <person name="Kleber M."/>
            <person name="Mauceli E."/>
            <person name="Brockman W."/>
            <person name="Young S."/>
            <person name="LaButti K."/>
            <person name="Sykes S."/>
            <person name="DeCaprio D."/>
            <person name="Crawford M."/>
            <person name="Koehrsen M."/>
            <person name="Engels R."/>
            <person name="Montgomery P."/>
            <person name="Pearson M."/>
            <person name="Howarth C."/>
            <person name="Larson L."/>
            <person name="White J."/>
            <person name="O'Leary S."/>
            <person name="Kodira C."/>
            <person name="Zeng Q."/>
            <person name="Yandava C."/>
            <person name="Alvarado L."/>
            <person name="Longcore J."/>
            <person name="James T."/>
        </authorList>
    </citation>
    <scope>NUCLEOTIDE SEQUENCE [LARGE SCALE GENOMIC DNA]</scope>
    <source>
        <strain evidence="2 3">JEL423</strain>
    </source>
</reference>
<dbReference type="eggNOG" id="KOG2210">
    <property type="taxonomic scope" value="Eukaryota"/>
</dbReference>
<dbReference type="OrthoDB" id="14833at2759"/>
<dbReference type="PANTHER" id="PTHR10972">
    <property type="entry name" value="OXYSTEROL-BINDING PROTEIN-RELATED"/>
    <property type="match status" value="1"/>
</dbReference>
<dbReference type="GO" id="GO:0016020">
    <property type="term" value="C:membrane"/>
    <property type="evidence" value="ECO:0007669"/>
    <property type="project" value="TreeGrafter"/>
</dbReference>
<organism evidence="2 3">
    <name type="scientific">Batrachochytrium dendrobatidis (strain JEL423)</name>
    <dbReference type="NCBI Taxonomy" id="403673"/>
    <lineage>
        <taxon>Eukaryota</taxon>
        <taxon>Fungi</taxon>
        <taxon>Fungi incertae sedis</taxon>
        <taxon>Chytridiomycota</taxon>
        <taxon>Chytridiomycota incertae sedis</taxon>
        <taxon>Chytridiomycetes</taxon>
        <taxon>Rhizophydiales</taxon>
        <taxon>Rhizophydiales incertae sedis</taxon>
        <taxon>Batrachochytrium</taxon>
    </lineage>
</organism>
<evidence type="ECO:0000313" key="2">
    <source>
        <dbReference type="EMBL" id="OAJ41907.1"/>
    </source>
</evidence>
<dbReference type="VEuPathDB" id="FungiDB:BDEG_25436"/>
<protein>
    <recommendedName>
        <fullName evidence="4">Oxysterol-binding protein</fullName>
    </recommendedName>
</protein>
<dbReference type="AlphaFoldDB" id="A0A177WP60"/>
<dbReference type="SUPFAM" id="SSF144000">
    <property type="entry name" value="Oxysterol-binding protein-like"/>
    <property type="match status" value="1"/>
</dbReference>
<dbReference type="InterPro" id="IPR037239">
    <property type="entry name" value="OSBP_sf"/>
</dbReference>
<name>A0A177WP60_BATDL</name>
<evidence type="ECO:0000256" key="1">
    <source>
        <dbReference type="ARBA" id="ARBA00008842"/>
    </source>
</evidence>
<dbReference type="GO" id="GO:0032934">
    <property type="term" value="F:sterol binding"/>
    <property type="evidence" value="ECO:0007669"/>
    <property type="project" value="TreeGrafter"/>
</dbReference>
<dbReference type="Gene3D" id="2.40.160.120">
    <property type="match status" value="1"/>
</dbReference>
<dbReference type="EMBL" id="DS022306">
    <property type="protein sequence ID" value="OAJ41907.1"/>
    <property type="molecule type" value="Genomic_DNA"/>
</dbReference>
<sequence length="411" mass="46416">MSSNISKGDRSGSALDIVANADATNGSDQETEVLDEEPRSILMGVIAQLSKGMDLHRVTLPTFVLEPRSMCERISDFLAHQTIILSTSKKDDPIERFIDVLSYFFSGWHIRPKGVKKPFNPVLGEIFRCHWSFQDATESFFVCEQVLHHPPVSAYFFSSPENDVTITGELKPRARFLGNSAATIMEGGSTVTFPSRPGESYDITSPNVYARGILFGTMYIELGDTAIVRCAKTDLICNIEFKTKGYFGGCERNAIAGKIKRESTGEILYKVSGCWSEQIWLQSTKSGDKRMIFDAISSALVPKQVADILDQEEFESRRLWQHVAKAVTDRDLDMATLEKSKIEDNQRLVVKDREATSQVWEPRFFSPDGENWKPKFMEHIPTEAGLAKEWLRETIFSKATTDMHVHFWSNK</sequence>